<proteinExistence type="predicted"/>
<protein>
    <submittedName>
        <fullName evidence="2">Adenylate cyclase</fullName>
        <ecNumber evidence="2">4.6.1.1</ecNumber>
    </submittedName>
</protein>
<gene>
    <name evidence="2" type="ORF">AVDCRST_MAG11-2401</name>
</gene>
<dbReference type="Pfam" id="PF13432">
    <property type="entry name" value="TPR_16"/>
    <property type="match status" value="1"/>
</dbReference>
<dbReference type="InterPro" id="IPR011990">
    <property type="entry name" value="TPR-like_helical_dom_sf"/>
</dbReference>
<dbReference type="EMBL" id="CADCTU010000545">
    <property type="protein sequence ID" value="CAA9329405.1"/>
    <property type="molecule type" value="Genomic_DNA"/>
</dbReference>
<dbReference type="EC" id="4.6.1.1" evidence="2"/>
<accession>A0A6J4LDP5</accession>
<evidence type="ECO:0000313" key="2">
    <source>
        <dbReference type="EMBL" id="CAA9329405.1"/>
    </source>
</evidence>
<dbReference type="GO" id="GO:0004016">
    <property type="term" value="F:adenylate cyclase activity"/>
    <property type="evidence" value="ECO:0007669"/>
    <property type="project" value="UniProtKB-EC"/>
</dbReference>
<keyword evidence="1" id="KW-0802">TPR repeat</keyword>
<keyword evidence="2" id="KW-0456">Lyase</keyword>
<dbReference type="PROSITE" id="PS50005">
    <property type="entry name" value="TPR"/>
    <property type="match status" value="1"/>
</dbReference>
<dbReference type="PANTHER" id="PTHR12558">
    <property type="entry name" value="CELL DIVISION CYCLE 16,23,27"/>
    <property type="match status" value="1"/>
</dbReference>
<evidence type="ECO:0000256" key="1">
    <source>
        <dbReference type="PROSITE-ProRule" id="PRU00339"/>
    </source>
</evidence>
<dbReference type="InterPro" id="IPR019734">
    <property type="entry name" value="TPR_rpt"/>
</dbReference>
<name>A0A6J4LDP5_9BACT</name>
<dbReference type="SUPFAM" id="SSF48452">
    <property type="entry name" value="TPR-like"/>
    <property type="match status" value="2"/>
</dbReference>
<feature type="non-terminal residue" evidence="2">
    <location>
        <position position="1"/>
    </location>
</feature>
<sequence length="489" mass="51664">GAVAGRSRWWPLAPSAAAGVTGAVRPAPAARASVAVLPFVNGTGSGADDHLSDGLTDELIGALGRLPGLKVAGRTSAFALRGRGLSVRAVADTLGVANVLEGRWHRVGTRLVVSTQLVTASDGSVVWAERYERELTNVLDVQAEIARTIVGDVRTRLGGRRDVGGTVRSPTDDPAAYELYLRGRYAFHTRTTPDGVLQAADFFEQAVARDPSYARAHAGLSDAYTRLAVFGYAPAVDRLAAGKAAARRALALDSTLAEGHTALAHATLIADFDWAAAERGFRRATTLDPGYVFARAPFAICLASQGRFDEAIAQLDTAIAADPLAPSVATVLGRVLVSAGRPDDAIRVLRRVLALNPRMDLAHQQLGHAYLRKGLAAPAIAELRRAAALSGPRDSAQLAYGYAVTGRRAEARAIVRTLADPARRGAALPYHIAMAYAGLGEADAAFGWLERGYAERASFMVGAAVEPGFASLRTDPRWPRLLRSMGLAR</sequence>
<dbReference type="Gene3D" id="1.25.40.10">
    <property type="entry name" value="Tetratricopeptide repeat domain"/>
    <property type="match status" value="1"/>
</dbReference>
<feature type="repeat" description="TPR" evidence="1">
    <location>
        <begin position="326"/>
        <end position="359"/>
    </location>
</feature>
<organism evidence="2">
    <name type="scientific">uncultured Gemmatimonadaceae bacterium</name>
    <dbReference type="NCBI Taxonomy" id="246130"/>
    <lineage>
        <taxon>Bacteria</taxon>
        <taxon>Pseudomonadati</taxon>
        <taxon>Gemmatimonadota</taxon>
        <taxon>Gemmatimonadia</taxon>
        <taxon>Gemmatimonadales</taxon>
        <taxon>Gemmatimonadaceae</taxon>
        <taxon>environmental samples</taxon>
    </lineage>
</organism>
<dbReference type="AlphaFoldDB" id="A0A6J4LDP5"/>
<dbReference type="PANTHER" id="PTHR12558:SF33">
    <property type="entry name" value="BLL7664 PROTEIN"/>
    <property type="match status" value="1"/>
</dbReference>
<reference evidence="2" key="1">
    <citation type="submission" date="2020-02" db="EMBL/GenBank/DDBJ databases">
        <authorList>
            <person name="Meier V. D."/>
        </authorList>
    </citation>
    <scope>NUCLEOTIDE SEQUENCE</scope>
    <source>
        <strain evidence="2">AVDCRST_MAG11</strain>
    </source>
</reference>